<name>A0A7M7NBP0_STRPU</name>
<feature type="compositionally biased region" description="Polar residues" evidence="1">
    <location>
        <begin position="38"/>
        <end position="53"/>
    </location>
</feature>
<feature type="region of interest" description="Disordered" evidence="1">
    <location>
        <begin position="1"/>
        <end position="90"/>
    </location>
</feature>
<dbReference type="GeneID" id="115920642"/>
<dbReference type="RefSeq" id="XP_030832784.1">
    <property type="nucleotide sequence ID" value="XM_030976924.1"/>
</dbReference>
<reference evidence="3" key="1">
    <citation type="submission" date="2015-02" db="EMBL/GenBank/DDBJ databases">
        <title>Genome sequencing for Strongylocentrotus purpuratus.</title>
        <authorList>
            <person name="Murali S."/>
            <person name="Liu Y."/>
            <person name="Vee V."/>
            <person name="English A."/>
            <person name="Wang M."/>
            <person name="Skinner E."/>
            <person name="Han Y."/>
            <person name="Muzny D.M."/>
            <person name="Worley K.C."/>
            <person name="Gibbs R.A."/>
        </authorList>
    </citation>
    <scope>NUCLEOTIDE SEQUENCE</scope>
</reference>
<protein>
    <submittedName>
        <fullName evidence="2">Uncharacterized protein</fullName>
    </submittedName>
</protein>
<sequence length="144" mass="15118">MLFKLQDMASLHKVESGGGTKSQQLREPLSGGGKKNITRPSATSTGGTSTRHLASSIKHPSPPSLSSSPPSVLHGDGEKDATFSSTSQSRIVKSVSFQSQKNFEEEPGGQSLQRAMKHLSRLKTLVAIDTASPSSSQAARASSL</sequence>
<evidence type="ECO:0000313" key="2">
    <source>
        <dbReference type="EnsemblMetazoa" id="XP_030832784"/>
    </source>
</evidence>
<evidence type="ECO:0000313" key="3">
    <source>
        <dbReference type="Proteomes" id="UP000007110"/>
    </source>
</evidence>
<accession>A0A7M7NBP0</accession>
<dbReference type="InParanoid" id="A0A7M7NBP0"/>
<dbReference type="Proteomes" id="UP000007110">
    <property type="component" value="Unassembled WGS sequence"/>
</dbReference>
<dbReference type="AlphaFoldDB" id="A0A7M7NBP0"/>
<organism evidence="2 3">
    <name type="scientific">Strongylocentrotus purpuratus</name>
    <name type="common">Purple sea urchin</name>
    <dbReference type="NCBI Taxonomy" id="7668"/>
    <lineage>
        <taxon>Eukaryota</taxon>
        <taxon>Metazoa</taxon>
        <taxon>Echinodermata</taxon>
        <taxon>Eleutherozoa</taxon>
        <taxon>Echinozoa</taxon>
        <taxon>Echinoidea</taxon>
        <taxon>Euechinoidea</taxon>
        <taxon>Echinacea</taxon>
        <taxon>Camarodonta</taxon>
        <taxon>Echinidea</taxon>
        <taxon>Strongylocentrotidae</taxon>
        <taxon>Strongylocentrotus</taxon>
    </lineage>
</organism>
<dbReference type="EnsemblMetazoa" id="XM_030976924">
    <property type="protein sequence ID" value="XP_030832784"/>
    <property type="gene ID" value="LOC115920642"/>
</dbReference>
<keyword evidence="3" id="KW-1185">Reference proteome</keyword>
<proteinExistence type="predicted"/>
<reference evidence="2" key="2">
    <citation type="submission" date="2021-01" db="UniProtKB">
        <authorList>
            <consortium name="EnsemblMetazoa"/>
        </authorList>
    </citation>
    <scope>IDENTIFICATION</scope>
</reference>
<dbReference type="OrthoDB" id="9934714at2759"/>
<feature type="compositionally biased region" description="Low complexity" evidence="1">
    <location>
        <begin position="55"/>
        <end position="71"/>
    </location>
</feature>
<dbReference type="KEGG" id="spu:115920642"/>
<evidence type="ECO:0000256" key="1">
    <source>
        <dbReference type="SAM" id="MobiDB-lite"/>
    </source>
</evidence>